<dbReference type="eggNOG" id="arCOG00888">
    <property type="taxonomic scope" value="Archaea"/>
</dbReference>
<dbReference type="AlphaFoldDB" id="M0MPY3"/>
<comment type="caution">
    <text evidence="1">The sequence shown here is derived from an EMBL/GenBank/DDBJ whole genome shotgun (WGS) entry which is preliminary data.</text>
</comment>
<name>M0MPY3_9EURY</name>
<dbReference type="Pfam" id="PF04465">
    <property type="entry name" value="DUF499"/>
    <property type="match status" value="1"/>
</dbReference>
<evidence type="ECO:0000313" key="2">
    <source>
        <dbReference type="Proteomes" id="UP000011607"/>
    </source>
</evidence>
<proteinExistence type="predicted"/>
<evidence type="ECO:0008006" key="3">
    <source>
        <dbReference type="Google" id="ProtNLM"/>
    </source>
</evidence>
<dbReference type="STRING" id="1227454.C446_01483"/>
<gene>
    <name evidence="1" type="ORF">C446_01483</name>
</gene>
<sequence length="347" mass="38130">MFEACTPREDVLIGELAEDQFAASLADVAHSNDAPAVYADPKLFFEKTYPTDGLQELLGRLATRFVSYQDNEYSGTNGVLRLDTSFGGGKTHNQIAAYHLAEQPEAVPDLSDFVGEEETADAYSDSAALGLDVNTAVFVGTHVDATSARCDYTDPNAPETKTMWGELAYQLFGQEGYEFLRENDEQQSPPGSQKLERLFDRHSDPSLILIDEIAAYLEQTAAVEVGDSTLAKQTNTFLMSLLSATQNTDQLTVVLSIADTAFHDRAEDVRGLVSETISEFNSITDRTEGSITPTEDNEVASVLRHRLFEDVPKSARTSAADAYASFYNGDRESFPESATSMEHRERL</sequence>
<keyword evidence="2" id="KW-1185">Reference proteome</keyword>
<dbReference type="InterPro" id="IPR007555">
    <property type="entry name" value="DUF499"/>
</dbReference>
<organism evidence="1 2">
    <name type="scientific">Halobiforma nitratireducens JCM 10879</name>
    <dbReference type="NCBI Taxonomy" id="1227454"/>
    <lineage>
        <taxon>Archaea</taxon>
        <taxon>Methanobacteriati</taxon>
        <taxon>Methanobacteriota</taxon>
        <taxon>Stenosarchaea group</taxon>
        <taxon>Halobacteria</taxon>
        <taxon>Halobacteriales</taxon>
        <taxon>Natrialbaceae</taxon>
        <taxon>Halobiforma</taxon>
    </lineage>
</organism>
<accession>M0MPY3</accession>
<reference evidence="1 2" key="1">
    <citation type="journal article" date="2014" name="PLoS Genet.">
        <title>Phylogenetically driven sequencing of extremely halophilic archaea reveals strategies for static and dynamic osmo-response.</title>
        <authorList>
            <person name="Becker E.A."/>
            <person name="Seitzer P.M."/>
            <person name="Tritt A."/>
            <person name="Larsen D."/>
            <person name="Krusor M."/>
            <person name="Yao A.I."/>
            <person name="Wu D."/>
            <person name="Madern D."/>
            <person name="Eisen J.A."/>
            <person name="Darling A.E."/>
            <person name="Facciotti M.T."/>
        </authorList>
    </citation>
    <scope>NUCLEOTIDE SEQUENCE [LARGE SCALE GENOMIC DNA]</scope>
    <source>
        <strain evidence="1 2">JCM 10879</strain>
    </source>
</reference>
<dbReference type="Proteomes" id="UP000011607">
    <property type="component" value="Unassembled WGS sequence"/>
</dbReference>
<dbReference type="EMBL" id="AOMA01000009">
    <property type="protein sequence ID" value="EMA46500.1"/>
    <property type="molecule type" value="Genomic_DNA"/>
</dbReference>
<feature type="non-terminal residue" evidence="1">
    <location>
        <position position="347"/>
    </location>
</feature>
<evidence type="ECO:0000313" key="1">
    <source>
        <dbReference type="EMBL" id="EMA46500.1"/>
    </source>
</evidence>
<protein>
    <recommendedName>
        <fullName evidence="3">ATPase AAA</fullName>
    </recommendedName>
</protein>